<reference evidence="11 13" key="2">
    <citation type="journal article" date="2013" name="Nature">
        <title>Insights into bilaterian evolution from three spiralian genomes.</title>
        <authorList>
            <person name="Simakov O."/>
            <person name="Marletaz F."/>
            <person name="Cho S.J."/>
            <person name="Edsinger-Gonzales E."/>
            <person name="Havlak P."/>
            <person name="Hellsten U."/>
            <person name="Kuo D.H."/>
            <person name="Larsson T."/>
            <person name="Lv J."/>
            <person name="Arendt D."/>
            <person name="Savage R."/>
            <person name="Osoegawa K."/>
            <person name="de Jong P."/>
            <person name="Grimwood J."/>
            <person name="Chapman J.A."/>
            <person name="Shapiro H."/>
            <person name="Aerts A."/>
            <person name="Otillar R.P."/>
            <person name="Terry A.Y."/>
            <person name="Boore J.L."/>
            <person name="Grigoriev I.V."/>
            <person name="Lindberg D.R."/>
            <person name="Seaver E.C."/>
            <person name="Weisblat D.A."/>
            <person name="Putnam N.H."/>
            <person name="Rokhsar D.S."/>
        </authorList>
    </citation>
    <scope>NUCLEOTIDE SEQUENCE</scope>
    <source>
        <strain evidence="11 13">I ESC-2004</strain>
    </source>
</reference>
<organism evidence="11">
    <name type="scientific">Capitella teleta</name>
    <name type="common">Polychaete worm</name>
    <dbReference type="NCBI Taxonomy" id="283909"/>
    <lineage>
        <taxon>Eukaryota</taxon>
        <taxon>Metazoa</taxon>
        <taxon>Spiralia</taxon>
        <taxon>Lophotrochozoa</taxon>
        <taxon>Annelida</taxon>
        <taxon>Polychaeta</taxon>
        <taxon>Sedentaria</taxon>
        <taxon>Scolecida</taxon>
        <taxon>Capitellidae</taxon>
        <taxon>Capitella</taxon>
    </lineage>
</organism>
<evidence type="ECO:0000313" key="13">
    <source>
        <dbReference type="Proteomes" id="UP000014760"/>
    </source>
</evidence>
<dbReference type="GO" id="GO:0005654">
    <property type="term" value="C:nucleoplasm"/>
    <property type="evidence" value="ECO:0007669"/>
    <property type="project" value="TreeGrafter"/>
</dbReference>
<proteinExistence type="predicted"/>
<dbReference type="HOGENOM" id="CLU_034384_8_0_1"/>
<feature type="region of interest" description="Disordered" evidence="9">
    <location>
        <begin position="1"/>
        <end position="21"/>
    </location>
</feature>
<evidence type="ECO:0000259" key="10">
    <source>
        <dbReference type="PROSITE" id="PS51675"/>
    </source>
</evidence>
<feature type="compositionally biased region" description="Polar residues" evidence="9">
    <location>
        <begin position="9"/>
        <end position="20"/>
    </location>
</feature>
<dbReference type="PANTHER" id="PTHR13563:SF19">
    <property type="entry name" value="TRNA METHYLTRANSFERASE 10 HOMOLOG B"/>
    <property type="match status" value="1"/>
</dbReference>
<keyword evidence="4" id="KW-0175">Coiled coil</keyword>
<keyword evidence="3" id="KW-0949">S-adenosyl-L-methionine</keyword>
<dbReference type="GO" id="GO:0000049">
    <property type="term" value="F:tRNA binding"/>
    <property type="evidence" value="ECO:0007669"/>
    <property type="project" value="TreeGrafter"/>
</dbReference>
<evidence type="ECO:0000256" key="1">
    <source>
        <dbReference type="ARBA" id="ARBA00022603"/>
    </source>
</evidence>
<dbReference type="CDD" id="cd18100">
    <property type="entry name" value="Trm10euk_B"/>
    <property type="match status" value="1"/>
</dbReference>
<dbReference type="AlphaFoldDB" id="R7UUL7"/>
<dbReference type="InterPro" id="IPR038459">
    <property type="entry name" value="MT_TRM10-typ_sf"/>
</dbReference>
<evidence type="ECO:0000313" key="12">
    <source>
        <dbReference type="EnsemblMetazoa" id="CapteP158169"/>
    </source>
</evidence>
<evidence type="ECO:0000313" key="11">
    <source>
        <dbReference type="EMBL" id="ELU10338.1"/>
    </source>
</evidence>
<feature type="domain" description="SAM-dependent MTase TRM10-type" evidence="10">
    <location>
        <begin position="87"/>
        <end position="283"/>
    </location>
</feature>
<keyword evidence="1" id="KW-0489">Methyltransferase</keyword>
<dbReference type="EMBL" id="AMQN01006098">
    <property type="status" value="NOT_ANNOTATED_CDS"/>
    <property type="molecule type" value="Genomic_DNA"/>
</dbReference>
<dbReference type="InterPro" id="IPR007356">
    <property type="entry name" value="tRNA_m1G_MeTrfase_euk"/>
</dbReference>
<dbReference type="PROSITE" id="PS51675">
    <property type="entry name" value="SAM_MT_TRM10"/>
    <property type="match status" value="1"/>
</dbReference>
<evidence type="ECO:0000256" key="9">
    <source>
        <dbReference type="SAM" id="MobiDB-lite"/>
    </source>
</evidence>
<dbReference type="OMA" id="ALQAWFP"/>
<evidence type="ECO:0000256" key="3">
    <source>
        <dbReference type="ARBA" id="ARBA00022691"/>
    </source>
</evidence>
<dbReference type="STRING" id="283909.R7UUL7"/>
<evidence type="ECO:0000256" key="7">
    <source>
        <dbReference type="ARBA" id="ARBA00035725"/>
    </source>
</evidence>
<sequence length="288" mass="33072">MADVKNEQNGDANPAQTYDFSSDDEPMIIKKIRLTKSQKKLKKYEDMVAKKKATRKLKKDRKRVRLLEEGIKEEVTHVNKKEKLRLMKEKLEESMKTGQRVCIDLSLEGVMSAKQTSRLVQQLGRLYGANRKADKPLWLHFTSLDPGSYLYKECVRKNCGFEKYMITMTEKSHAAVFPTEEIVYLSPDSETTLEEISKDKVYVIGGLVDDSVDKDRTKNRAAEKGLKTAKLPIEKYMRKSGSIGNFSKVLTVNQVFDILLVFYNTQDWRKALEAGVPKRSGYVLKDDQ</sequence>
<dbReference type="OrthoDB" id="278300at2759"/>
<evidence type="ECO:0000256" key="6">
    <source>
        <dbReference type="ARBA" id="ARBA00035712"/>
    </source>
</evidence>
<evidence type="ECO:0000256" key="5">
    <source>
        <dbReference type="ARBA" id="ARBA00035688"/>
    </source>
</evidence>
<protein>
    <recommendedName>
        <fullName evidence="5">tRNA methyltransferase 10 homolog B</fullName>
    </recommendedName>
    <alternativeName>
        <fullName evidence="6">RNA (guanine-9-)-methyltransferase domain-containing protein 3</fullName>
    </alternativeName>
    <alternativeName>
        <fullName evidence="7">tRNA (guanine(9)-N(1))-methyltransferase TRMT10B</fullName>
    </alternativeName>
</protein>
<dbReference type="Proteomes" id="UP000014760">
    <property type="component" value="Unassembled WGS sequence"/>
</dbReference>
<accession>R7UUL7</accession>
<keyword evidence="2" id="KW-0808">Transferase</keyword>
<evidence type="ECO:0000256" key="4">
    <source>
        <dbReference type="ARBA" id="ARBA00023054"/>
    </source>
</evidence>
<dbReference type="Gene3D" id="3.40.1280.30">
    <property type="match status" value="1"/>
</dbReference>
<reference evidence="12" key="3">
    <citation type="submission" date="2015-06" db="UniProtKB">
        <authorList>
            <consortium name="EnsemblMetazoa"/>
        </authorList>
    </citation>
    <scope>IDENTIFICATION</scope>
</reference>
<reference evidence="13" key="1">
    <citation type="submission" date="2012-12" db="EMBL/GenBank/DDBJ databases">
        <authorList>
            <person name="Hellsten U."/>
            <person name="Grimwood J."/>
            <person name="Chapman J.A."/>
            <person name="Shapiro H."/>
            <person name="Aerts A."/>
            <person name="Otillar R.P."/>
            <person name="Terry A.Y."/>
            <person name="Boore J.L."/>
            <person name="Simakov O."/>
            <person name="Marletaz F."/>
            <person name="Cho S.-J."/>
            <person name="Edsinger-Gonzales E."/>
            <person name="Havlak P."/>
            <person name="Kuo D.-H."/>
            <person name="Larsson T."/>
            <person name="Lv J."/>
            <person name="Arendt D."/>
            <person name="Savage R."/>
            <person name="Osoegawa K."/>
            <person name="de Jong P."/>
            <person name="Lindberg D.R."/>
            <person name="Seaver E.C."/>
            <person name="Weisblat D.A."/>
            <person name="Putnam N.H."/>
            <person name="Grigoriev I.V."/>
            <person name="Rokhsar D.S."/>
        </authorList>
    </citation>
    <scope>NUCLEOTIDE SEQUENCE</scope>
    <source>
        <strain evidence="13">I ESC-2004</strain>
    </source>
</reference>
<dbReference type="PANTHER" id="PTHR13563">
    <property type="entry name" value="TRNA (GUANINE-9-) METHYLTRANSFERASE"/>
    <property type="match status" value="1"/>
</dbReference>
<dbReference type="InterPro" id="IPR028564">
    <property type="entry name" value="MT_TRM10-typ"/>
</dbReference>
<dbReference type="GO" id="GO:0008168">
    <property type="term" value="F:methyltransferase activity"/>
    <property type="evidence" value="ECO:0007669"/>
    <property type="project" value="UniProtKB-KW"/>
</dbReference>
<gene>
    <name evidence="11" type="ORF">CAPTEDRAFT_158169</name>
</gene>
<dbReference type="GO" id="GO:0002939">
    <property type="term" value="P:tRNA N1-guanine methylation"/>
    <property type="evidence" value="ECO:0007669"/>
    <property type="project" value="TreeGrafter"/>
</dbReference>
<keyword evidence="13" id="KW-1185">Reference proteome</keyword>
<dbReference type="EnsemblMetazoa" id="CapteT158169">
    <property type="protein sequence ID" value="CapteP158169"/>
    <property type="gene ID" value="CapteG158169"/>
</dbReference>
<dbReference type="InterPro" id="IPR047911">
    <property type="entry name" value="Trm10_B_MTase_dom"/>
</dbReference>
<evidence type="ECO:0000256" key="2">
    <source>
        <dbReference type="ARBA" id="ARBA00022679"/>
    </source>
</evidence>
<comment type="function">
    <text evidence="8">S-adenosyl-L-methionine-dependent guanine N(1)-methyltransferase that catalyzes the formation of N(1)-methylguanine at position 9 (m1G9) in tRNAs. Probably not able to catalyze formation of N(1)-methyladenine at position 9 (m1A9) in tRNAs.</text>
</comment>
<evidence type="ECO:0000256" key="8">
    <source>
        <dbReference type="ARBA" id="ARBA00045240"/>
    </source>
</evidence>
<dbReference type="EMBL" id="KB297594">
    <property type="protein sequence ID" value="ELU10338.1"/>
    <property type="molecule type" value="Genomic_DNA"/>
</dbReference>
<name>R7UUL7_CAPTE</name>